<keyword evidence="2" id="KW-0564">Palmitate</keyword>
<keyword evidence="2" id="KW-0472">Membrane</keyword>
<name>A0A7X1B4A2_9BACT</name>
<dbReference type="PANTHER" id="PTHR30203">
    <property type="entry name" value="OUTER MEMBRANE CATION EFFLUX PROTEIN"/>
    <property type="match status" value="1"/>
</dbReference>
<accession>A0A7X1B4A2</accession>
<dbReference type="Gene3D" id="1.20.1600.10">
    <property type="entry name" value="Outer membrane efflux proteins (OEP)"/>
    <property type="match status" value="1"/>
</dbReference>
<keyword evidence="4" id="KW-1185">Reference proteome</keyword>
<dbReference type="Gene3D" id="2.20.200.10">
    <property type="entry name" value="Outer membrane efflux proteins (OEP)"/>
    <property type="match status" value="1"/>
</dbReference>
<keyword evidence="2" id="KW-0449">Lipoprotein</keyword>
<dbReference type="GO" id="GO:0005886">
    <property type="term" value="C:plasma membrane"/>
    <property type="evidence" value="ECO:0007669"/>
    <property type="project" value="UniProtKB-SubCell"/>
</dbReference>
<dbReference type="InterPro" id="IPR003423">
    <property type="entry name" value="OMP_efflux"/>
</dbReference>
<dbReference type="InterPro" id="IPR010131">
    <property type="entry name" value="MdtP/NodT-like"/>
</dbReference>
<dbReference type="Pfam" id="PF02321">
    <property type="entry name" value="OEP"/>
    <property type="match status" value="2"/>
</dbReference>
<evidence type="ECO:0000313" key="3">
    <source>
        <dbReference type="EMBL" id="MBC2605350.1"/>
    </source>
</evidence>
<comment type="subcellular location">
    <subcellularLocation>
        <location evidence="2">Cell membrane</location>
        <topology evidence="2">Lipid-anchor</topology>
    </subcellularLocation>
</comment>
<dbReference type="Proteomes" id="UP000526501">
    <property type="component" value="Unassembled WGS sequence"/>
</dbReference>
<reference evidence="3 4" key="1">
    <citation type="submission" date="2020-07" db="EMBL/GenBank/DDBJ databases">
        <authorList>
            <person name="Feng X."/>
        </authorList>
    </citation>
    <scope>NUCLEOTIDE SEQUENCE [LARGE SCALE GENOMIC DNA]</scope>
    <source>
        <strain evidence="3 4">JCM23202</strain>
    </source>
</reference>
<dbReference type="EMBL" id="JACHVC010000006">
    <property type="protein sequence ID" value="MBC2605350.1"/>
    <property type="molecule type" value="Genomic_DNA"/>
</dbReference>
<keyword evidence="2" id="KW-1134">Transmembrane beta strand</keyword>
<dbReference type="SUPFAM" id="SSF56954">
    <property type="entry name" value="Outer membrane efflux proteins (OEP)"/>
    <property type="match status" value="1"/>
</dbReference>
<protein>
    <submittedName>
        <fullName evidence="3">Efflux transporter outer membrane subunit</fullName>
    </submittedName>
</protein>
<gene>
    <name evidence="3" type="ORF">H5P27_04755</name>
</gene>
<dbReference type="NCBIfam" id="TIGR01845">
    <property type="entry name" value="outer_NodT"/>
    <property type="match status" value="1"/>
</dbReference>
<evidence type="ECO:0000313" key="4">
    <source>
        <dbReference type="Proteomes" id="UP000526501"/>
    </source>
</evidence>
<dbReference type="RefSeq" id="WP_185659232.1">
    <property type="nucleotide sequence ID" value="NZ_CAWPOO010000006.1"/>
</dbReference>
<proteinExistence type="inferred from homology"/>
<dbReference type="GO" id="GO:0015562">
    <property type="term" value="F:efflux transmembrane transporter activity"/>
    <property type="evidence" value="ECO:0007669"/>
    <property type="project" value="InterPro"/>
</dbReference>
<evidence type="ECO:0000256" key="1">
    <source>
        <dbReference type="ARBA" id="ARBA00007613"/>
    </source>
</evidence>
<comment type="similarity">
    <text evidence="1 2">Belongs to the outer membrane factor (OMF) (TC 1.B.17) family.</text>
</comment>
<evidence type="ECO:0000256" key="2">
    <source>
        <dbReference type="RuleBase" id="RU362097"/>
    </source>
</evidence>
<organism evidence="3 4">
    <name type="scientific">Pelagicoccus albus</name>
    <dbReference type="NCBI Taxonomy" id="415222"/>
    <lineage>
        <taxon>Bacteria</taxon>
        <taxon>Pseudomonadati</taxon>
        <taxon>Verrucomicrobiota</taxon>
        <taxon>Opitutia</taxon>
        <taxon>Puniceicoccales</taxon>
        <taxon>Pelagicoccaceae</taxon>
        <taxon>Pelagicoccus</taxon>
    </lineage>
</organism>
<dbReference type="AlphaFoldDB" id="A0A7X1B4A2"/>
<keyword evidence="2" id="KW-0812">Transmembrane</keyword>
<sequence>MPIWLSPRKKHHLHRSVAGASLGLFALLGLSGCYSPPSSRQALLEAEVPDAWSVELEGTSEFNAGSWVDDFNDPRLEAILKEALAYNYDLREASARLDAALATSKSNRADIFPALTVGGTGTKSRRGSASGIDQTPTSETYGLNGRLAWEIDLWGKVRNGYRGDLADQAAAIADYQAARLSLAAQVAKAWYAAVEANQQYELEVRILEALSESSRIVEENFTSGIAGALDVRLIRANLASSKSSLEGRRRSRDAAIRTLEVLLGRYPRNEIDVVSDFPTLDAEIPVGLPSDLLLRRPDIISAERTLAAVEQRKFETSKARLPSIDLTLSRGTSAADVGDIFELTENRIWTQSLSIAQTLFNAGRLKANYKRAVANYELNVAAYANTVLTAFREVESELYNQESYAADYEFLKVAATESMDAETLAWEEYSSGLSDITTVLDSVQRSINAQRSLIQVANNRVQSRIDLYLALGGGFEI</sequence>
<comment type="caution">
    <text evidence="3">The sequence shown here is derived from an EMBL/GenBank/DDBJ whole genome shotgun (WGS) entry which is preliminary data.</text>
</comment>